<reference evidence="2 3" key="1">
    <citation type="journal article" date="2019" name="Environ. Microbiol.">
        <title>At the nexus of three kingdoms: the genome of the mycorrhizal fungus Gigaspora margarita provides insights into plant, endobacterial and fungal interactions.</title>
        <authorList>
            <person name="Venice F."/>
            <person name="Ghignone S."/>
            <person name="Salvioli di Fossalunga A."/>
            <person name="Amselem J."/>
            <person name="Novero M."/>
            <person name="Xianan X."/>
            <person name="Sedzielewska Toro K."/>
            <person name="Morin E."/>
            <person name="Lipzen A."/>
            <person name="Grigoriev I.V."/>
            <person name="Henrissat B."/>
            <person name="Martin F.M."/>
            <person name="Bonfante P."/>
        </authorList>
    </citation>
    <scope>NUCLEOTIDE SEQUENCE [LARGE SCALE GENOMIC DNA]</scope>
    <source>
        <strain evidence="2 3">BEG34</strain>
    </source>
</reference>
<proteinExistence type="predicted"/>
<evidence type="ECO:0000256" key="1">
    <source>
        <dbReference type="SAM" id="MobiDB-lite"/>
    </source>
</evidence>
<name>A0A8H4AK49_GIGMA</name>
<evidence type="ECO:0000313" key="2">
    <source>
        <dbReference type="EMBL" id="KAF0505194.1"/>
    </source>
</evidence>
<dbReference type="Proteomes" id="UP000439903">
    <property type="component" value="Unassembled WGS sequence"/>
</dbReference>
<accession>A0A8H4AK49</accession>
<gene>
    <name evidence="2" type="ORF">F8M41_019335</name>
</gene>
<sequence>MNGIEKNSRCKAYLRSSREYEPGNVEDNKTNKVDDDGTNELKRNGLGAKTGNVYDLKDTNEIVSSETSNENNDGSLFEEDSKQLNDEFEKVLENENLDRACEVWTKKFGEF</sequence>
<dbReference type="EMBL" id="WTPW01000500">
    <property type="protein sequence ID" value="KAF0505194.1"/>
    <property type="molecule type" value="Genomic_DNA"/>
</dbReference>
<protein>
    <submittedName>
        <fullName evidence="2">Uncharacterized protein</fullName>
    </submittedName>
</protein>
<feature type="region of interest" description="Disordered" evidence="1">
    <location>
        <begin position="1"/>
        <end position="52"/>
    </location>
</feature>
<dbReference type="AlphaFoldDB" id="A0A8H4AK49"/>
<comment type="caution">
    <text evidence="2">The sequence shown here is derived from an EMBL/GenBank/DDBJ whole genome shotgun (WGS) entry which is preliminary data.</text>
</comment>
<evidence type="ECO:0000313" key="3">
    <source>
        <dbReference type="Proteomes" id="UP000439903"/>
    </source>
</evidence>
<keyword evidence="3" id="KW-1185">Reference proteome</keyword>
<feature type="compositionally biased region" description="Basic and acidic residues" evidence="1">
    <location>
        <begin position="16"/>
        <end position="43"/>
    </location>
</feature>
<organism evidence="2 3">
    <name type="scientific">Gigaspora margarita</name>
    <dbReference type="NCBI Taxonomy" id="4874"/>
    <lineage>
        <taxon>Eukaryota</taxon>
        <taxon>Fungi</taxon>
        <taxon>Fungi incertae sedis</taxon>
        <taxon>Mucoromycota</taxon>
        <taxon>Glomeromycotina</taxon>
        <taxon>Glomeromycetes</taxon>
        <taxon>Diversisporales</taxon>
        <taxon>Gigasporaceae</taxon>
        <taxon>Gigaspora</taxon>
    </lineage>
</organism>